<gene>
    <name evidence="3" type="ORF">CYLTODRAFT_2605</name>
</gene>
<feature type="transmembrane region" description="Helical" evidence="2">
    <location>
        <begin position="61"/>
        <end position="79"/>
    </location>
</feature>
<keyword evidence="4" id="KW-1185">Reference proteome</keyword>
<name>A0A0D7BVX6_9AGAR</name>
<dbReference type="PANTHER" id="PTHR28008:SF1">
    <property type="entry name" value="DOMAIN PROTEIN, PUTATIVE (AFU_ORTHOLOGUE AFUA_3G10980)-RELATED"/>
    <property type="match status" value="1"/>
</dbReference>
<dbReference type="PANTHER" id="PTHR28008">
    <property type="entry name" value="DOMAIN PROTEIN, PUTATIVE (AFU_ORTHOLOGUE AFUA_3G10980)-RELATED"/>
    <property type="match status" value="1"/>
</dbReference>
<dbReference type="EMBL" id="KN880431">
    <property type="protein sequence ID" value="KIY74329.1"/>
    <property type="molecule type" value="Genomic_DNA"/>
</dbReference>
<keyword evidence="2" id="KW-1133">Transmembrane helix</keyword>
<feature type="region of interest" description="Disordered" evidence="1">
    <location>
        <begin position="169"/>
        <end position="237"/>
    </location>
</feature>
<organism evidence="3 4">
    <name type="scientific">Cylindrobasidium torrendii FP15055 ss-10</name>
    <dbReference type="NCBI Taxonomy" id="1314674"/>
    <lineage>
        <taxon>Eukaryota</taxon>
        <taxon>Fungi</taxon>
        <taxon>Dikarya</taxon>
        <taxon>Basidiomycota</taxon>
        <taxon>Agaricomycotina</taxon>
        <taxon>Agaricomycetes</taxon>
        <taxon>Agaricomycetidae</taxon>
        <taxon>Agaricales</taxon>
        <taxon>Marasmiineae</taxon>
        <taxon>Physalacriaceae</taxon>
        <taxon>Cylindrobasidium</taxon>
    </lineage>
</organism>
<reference evidence="3 4" key="1">
    <citation type="journal article" date="2015" name="Fungal Genet. Biol.">
        <title>Evolution of novel wood decay mechanisms in Agaricales revealed by the genome sequences of Fistulina hepatica and Cylindrobasidium torrendii.</title>
        <authorList>
            <person name="Floudas D."/>
            <person name="Held B.W."/>
            <person name="Riley R."/>
            <person name="Nagy L.G."/>
            <person name="Koehler G."/>
            <person name="Ransdell A.S."/>
            <person name="Younus H."/>
            <person name="Chow J."/>
            <person name="Chiniquy J."/>
            <person name="Lipzen A."/>
            <person name="Tritt A."/>
            <person name="Sun H."/>
            <person name="Haridas S."/>
            <person name="LaButti K."/>
            <person name="Ohm R.A."/>
            <person name="Kues U."/>
            <person name="Blanchette R.A."/>
            <person name="Grigoriev I.V."/>
            <person name="Minto R.E."/>
            <person name="Hibbett D.S."/>
        </authorList>
    </citation>
    <scope>NUCLEOTIDE SEQUENCE [LARGE SCALE GENOMIC DNA]</scope>
    <source>
        <strain evidence="3 4">FP15055 ss-10</strain>
    </source>
</reference>
<dbReference type="AlphaFoldDB" id="A0A0D7BVX6"/>
<keyword evidence="2" id="KW-0812">Transmembrane</keyword>
<evidence type="ECO:0000256" key="2">
    <source>
        <dbReference type="SAM" id="Phobius"/>
    </source>
</evidence>
<proteinExistence type="predicted"/>
<dbReference type="OrthoDB" id="63581at2759"/>
<evidence type="ECO:0008006" key="5">
    <source>
        <dbReference type="Google" id="ProtNLM"/>
    </source>
</evidence>
<keyword evidence="2" id="KW-0472">Membrane</keyword>
<evidence type="ECO:0000313" key="4">
    <source>
        <dbReference type="Proteomes" id="UP000054007"/>
    </source>
</evidence>
<feature type="compositionally biased region" description="Polar residues" evidence="1">
    <location>
        <begin position="184"/>
        <end position="203"/>
    </location>
</feature>
<feature type="transmembrane region" description="Helical" evidence="2">
    <location>
        <begin position="123"/>
        <end position="143"/>
    </location>
</feature>
<accession>A0A0D7BVX6</accession>
<sequence>MPPKWPKMLKKIMKSHPMKIPKYDMPIRLRPWFVVFTVGVMVTLSLLGVTGVHRIFPVDRKVLHFICFSLSTAVFYFIFDVEEDARRIWFWNHASLIFTGFVCFFAGGFLSEVVRAALPNKQFDFGDVLANWLGASIGLYISYHAEKYYRKRREIARLYAPLADDVLEDEDEDDTDTPVLPSYANPSTSNKPISKPARSTNIWDSREELFGIGNDDDDDEPTSSRTPRPGHGEPSFK</sequence>
<evidence type="ECO:0000256" key="1">
    <source>
        <dbReference type="SAM" id="MobiDB-lite"/>
    </source>
</evidence>
<protein>
    <recommendedName>
        <fullName evidence="5">VanZ-like domain-containing protein</fullName>
    </recommendedName>
</protein>
<feature type="transmembrane region" description="Helical" evidence="2">
    <location>
        <begin position="91"/>
        <end position="111"/>
    </location>
</feature>
<dbReference type="Proteomes" id="UP000054007">
    <property type="component" value="Unassembled WGS sequence"/>
</dbReference>
<evidence type="ECO:0000313" key="3">
    <source>
        <dbReference type="EMBL" id="KIY74329.1"/>
    </source>
</evidence>